<evidence type="ECO:0008006" key="3">
    <source>
        <dbReference type="Google" id="ProtNLM"/>
    </source>
</evidence>
<evidence type="ECO:0000313" key="2">
    <source>
        <dbReference type="Proteomes" id="UP000307596"/>
    </source>
</evidence>
<reference evidence="1 2" key="1">
    <citation type="journal article" date="2019" name="Appl. Environ. Microbiol.">
        <title>Clinically Unreported Salmonellosis Outbreak Detected via Comparative Genomic Analysis of Municipal Wastewater Salmonella Isolates.</title>
        <authorList>
            <person name="Diemert S."/>
            <person name="Yan T."/>
        </authorList>
    </citation>
    <scope>NUCLEOTIDE SEQUENCE [LARGE SCALE GENOMIC DNA]</scope>
    <source>
        <strain evidence="1 2">HIY0008</strain>
    </source>
</reference>
<accession>A0A5C5HHP1</accession>
<organism evidence="1 2">
    <name type="scientific">Salmonella enterica subsp. enterica serovar Give</name>
    <dbReference type="NCBI Taxonomy" id="46626"/>
    <lineage>
        <taxon>Bacteria</taxon>
        <taxon>Pseudomonadati</taxon>
        <taxon>Pseudomonadota</taxon>
        <taxon>Gammaproteobacteria</taxon>
        <taxon>Enterobacterales</taxon>
        <taxon>Enterobacteriaceae</taxon>
        <taxon>Salmonella</taxon>
    </lineage>
</organism>
<proteinExistence type="predicted"/>
<evidence type="ECO:0000313" key="1">
    <source>
        <dbReference type="EMBL" id="TRK44322.1"/>
    </source>
</evidence>
<dbReference type="RefSeq" id="WP_047411977.1">
    <property type="nucleotide sequence ID" value="NZ_CP117392.1"/>
</dbReference>
<dbReference type="EMBL" id="VDEI02000002">
    <property type="protein sequence ID" value="TRK44322.1"/>
    <property type="molecule type" value="Genomic_DNA"/>
</dbReference>
<dbReference type="Proteomes" id="UP000307596">
    <property type="component" value="Unassembled WGS sequence"/>
</dbReference>
<sequence>MTEADIVFDYKFNSPLHRLIMLFIQVSGSGDGGKEKLISDKRFTDICCCSSADFISAINYLTENGFLLRKNYGMQFGEATSGYVITVPDWLRKEPWEH</sequence>
<name>A0A5C5HHP1_SALET</name>
<comment type="caution">
    <text evidence="1">The sequence shown here is derived from an EMBL/GenBank/DDBJ whole genome shotgun (WGS) entry which is preliminary data.</text>
</comment>
<gene>
    <name evidence="1" type="ORF">FG567_009940</name>
</gene>
<dbReference type="AlphaFoldDB" id="A0A5C5HHP1"/>
<protein>
    <recommendedName>
        <fullName evidence="3">Transcriptional regulator</fullName>
    </recommendedName>
</protein>